<accession>A0ABP1H9D9</accession>
<evidence type="ECO:0000313" key="3">
    <source>
        <dbReference type="Proteomes" id="UP001642409"/>
    </source>
</evidence>
<keyword evidence="3" id="KW-1185">Reference proteome</keyword>
<gene>
    <name evidence="2" type="ORF">HINF_LOCUS10843</name>
</gene>
<comment type="caution">
    <text evidence="2">The sequence shown here is derived from an EMBL/GenBank/DDBJ whole genome shotgun (WGS) entry which is preliminary data.</text>
</comment>
<name>A0ABP1H9D9_9EUKA</name>
<organism evidence="2 3">
    <name type="scientific">Hexamita inflata</name>
    <dbReference type="NCBI Taxonomy" id="28002"/>
    <lineage>
        <taxon>Eukaryota</taxon>
        <taxon>Metamonada</taxon>
        <taxon>Diplomonadida</taxon>
        <taxon>Hexamitidae</taxon>
        <taxon>Hexamitinae</taxon>
        <taxon>Hexamita</taxon>
    </lineage>
</organism>
<sequence>MYIQNNINLDSLMEQCPMQDLPLDSADKKLLFCANYYYNQIFDLIDEIEENDDKNVKLIKEHKNEIFQRTSQLTRIKANSELQYSNDMKRYEQLCNSLNGAEELNHQLNKKHQELKDKSNQQINELTQKLKEVTQMSTNQINLQTKTHYTNTKNNDNKIKEQGSYLTFIQHKNEQLSQELILQQKIEQDLKLKHKSKIFQLTMELNDAKSESFKICEAVALKSQKIMPKIDPTWFNFKKLQNPNFAYEVRNHCFQHSPTYLKIQTILNEDKILQYNQDNDRLNKVIWDIQRQITQYTKQRDFLKTKVDQLQREYNKIQQDEKNNTMLGQINNQTFEMKLMKGIFSNLLQ</sequence>
<keyword evidence="1" id="KW-0175">Coiled coil</keyword>
<feature type="coiled-coil region" evidence="1">
    <location>
        <begin position="91"/>
        <end position="136"/>
    </location>
</feature>
<evidence type="ECO:0000256" key="1">
    <source>
        <dbReference type="SAM" id="Coils"/>
    </source>
</evidence>
<reference evidence="2 3" key="1">
    <citation type="submission" date="2024-07" db="EMBL/GenBank/DDBJ databases">
        <authorList>
            <person name="Akdeniz Z."/>
        </authorList>
    </citation>
    <scope>NUCLEOTIDE SEQUENCE [LARGE SCALE GENOMIC DNA]</scope>
</reference>
<proteinExistence type="predicted"/>
<feature type="coiled-coil region" evidence="1">
    <location>
        <begin position="293"/>
        <end position="320"/>
    </location>
</feature>
<dbReference type="Proteomes" id="UP001642409">
    <property type="component" value="Unassembled WGS sequence"/>
</dbReference>
<protein>
    <submittedName>
        <fullName evidence="2">Hypothetical_protein</fullName>
    </submittedName>
</protein>
<dbReference type="EMBL" id="CAXDID020000023">
    <property type="protein sequence ID" value="CAL5989392.1"/>
    <property type="molecule type" value="Genomic_DNA"/>
</dbReference>
<evidence type="ECO:0000313" key="2">
    <source>
        <dbReference type="EMBL" id="CAL5989392.1"/>
    </source>
</evidence>